<name>A0AAD4BG11_BOLED</name>
<evidence type="ECO:0000313" key="2">
    <source>
        <dbReference type="Proteomes" id="UP001194468"/>
    </source>
</evidence>
<reference evidence="1" key="2">
    <citation type="journal article" date="2020" name="Nat. Commun.">
        <title>Large-scale genome sequencing of mycorrhizal fungi provides insights into the early evolution of symbiotic traits.</title>
        <authorList>
            <person name="Miyauchi S."/>
            <person name="Kiss E."/>
            <person name="Kuo A."/>
            <person name="Drula E."/>
            <person name="Kohler A."/>
            <person name="Sanchez-Garcia M."/>
            <person name="Morin E."/>
            <person name="Andreopoulos B."/>
            <person name="Barry K.W."/>
            <person name="Bonito G."/>
            <person name="Buee M."/>
            <person name="Carver A."/>
            <person name="Chen C."/>
            <person name="Cichocki N."/>
            <person name="Clum A."/>
            <person name="Culley D."/>
            <person name="Crous P.W."/>
            <person name="Fauchery L."/>
            <person name="Girlanda M."/>
            <person name="Hayes R.D."/>
            <person name="Keri Z."/>
            <person name="LaButti K."/>
            <person name="Lipzen A."/>
            <person name="Lombard V."/>
            <person name="Magnuson J."/>
            <person name="Maillard F."/>
            <person name="Murat C."/>
            <person name="Nolan M."/>
            <person name="Ohm R.A."/>
            <person name="Pangilinan J."/>
            <person name="Pereira M.F."/>
            <person name="Perotto S."/>
            <person name="Peter M."/>
            <person name="Pfister S."/>
            <person name="Riley R."/>
            <person name="Sitrit Y."/>
            <person name="Stielow J.B."/>
            <person name="Szollosi G."/>
            <person name="Zifcakova L."/>
            <person name="Stursova M."/>
            <person name="Spatafora J.W."/>
            <person name="Tedersoo L."/>
            <person name="Vaario L.M."/>
            <person name="Yamada A."/>
            <person name="Yan M."/>
            <person name="Wang P."/>
            <person name="Xu J."/>
            <person name="Bruns T."/>
            <person name="Baldrian P."/>
            <person name="Vilgalys R."/>
            <person name="Dunand C."/>
            <person name="Henrissat B."/>
            <person name="Grigoriev I.V."/>
            <person name="Hibbett D."/>
            <person name="Nagy L.G."/>
            <person name="Martin F.M."/>
        </authorList>
    </citation>
    <scope>NUCLEOTIDE SEQUENCE</scope>
    <source>
        <strain evidence="1">BED1</strain>
    </source>
</reference>
<gene>
    <name evidence="1" type="ORF">L210DRAFT_961723</name>
</gene>
<reference evidence="1" key="1">
    <citation type="submission" date="2019-10" db="EMBL/GenBank/DDBJ databases">
        <authorList>
            <consortium name="DOE Joint Genome Institute"/>
            <person name="Kuo A."/>
            <person name="Miyauchi S."/>
            <person name="Kiss E."/>
            <person name="Drula E."/>
            <person name="Kohler A."/>
            <person name="Sanchez-Garcia M."/>
            <person name="Andreopoulos B."/>
            <person name="Barry K.W."/>
            <person name="Bonito G."/>
            <person name="Buee M."/>
            <person name="Carver A."/>
            <person name="Chen C."/>
            <person name="Cichocki N."/>
            <person name="Clum A."/>
            <person name="Culley D."/>
            <person name="Crous P.W."/>
            <person name="Fauchery L."/>
            <person name="Girlanda M."/>
            <person name="Hayes R."/>
            <person name="Keri Z."/>
            <person name="LaButti K."/>
            <person name="Lipzen A."/>
            <person name="Lombard V."/>
            <person name="Magnuson J."/>
            <person name="Maillard F."/>
            <person name="Morin E."/>
            <person name="Murat C."/>
            <person name="Nolan M."/>
            <person name="Ohm R."/>
            <person name="Pangilinan J."/>
            <person name="Pereira M."/>
            <person name="Perotto S."/>
            <person name="Peter M."/>
            <person name="Riley R."/>
            <person name="Sitrit Y."/>
            <person name="Stielow B."/>
            <person name="Szollosi G."/>
            <person name="Zifcakova L."/>
            <person name="Stursova M."/>
            <person name="Spatafora J.W."/>
            <person name="Tedersoo L."/>
            <person name="Vaario L.-M."/>
            <person name="Yamada A."/>
            <person name="Yan M."/>
            <person name="Wang P."/>
            <person name="Xu J."/>
            <person name="Bruns T."/>
            <person name="Baldrian P."/>
            <person name="Vilgalys R."/>
            <person name="Henrissat B."/>
            <person name="Grigoriev I.V."/>
            <person name="Hibbett D."/>
            <person name="Nagy L.G."/>
            <person name="Martin F.M."/>
        </authorList>
    </citation>
    <scope>NUCLEOTIDE SEQUENCE</scope>
    <source>
        <strain evidence="1">BED1</strain>
    </source>
</reference>
<protein>
    <recommendedName>
        <fullName evidence="3">Helitron helicase-like domain-containing protein</fullName>
    </recommendedName>
</protein>
<dbReference type="EMBL" id="WHUW01000087">
    <property type="protein sequence ID" value="KAF8426464.1"/>
    <property type="molecule type" value="Genomic_DNA"/>
</dbReference>
<proteinExistence type="predicted"/>
<sequence length="305" mass="33918">MPSFLEVVVKYRRGKGLLGKCQAHYGTVEAQGGGTLRCHLLLWLEGNPSPQQLRDRMADGGVFRETMFSWLEDLIRRELPGTTEPVAYTAMAPTEDEDANDCRVERPPGREFNFCHVHTDACFKNLKAGGPRSDGNCRMRINGKTLPHTQLDGDTLSIQLRRLRPWINSYNGIILFLLQSNVDVKFIGSGPGAKALAYCIADCITKSDLKTHAGIHTLEAAMKSHAIKFNDDSSAPQTARDRNLITKRVNMPMGRQEVSHQQVMSYPVGGGGCCSSHEFRSGPAEMTPSVRMEFTAMRNWKMTDS</sequence>
<keyword evidence="2" id="KW-1185">Reference proteome</keyword>
<evidence type="ECO:0008006" key="3">
    <source>
        <dbReference type="Google" id="ProtNLM"/>
    </source>
</evidence>
<comment type="caution">
    <text evidence="1">The sequence shown here is derived from an EMBL/GenBank/DDBJ whole genome shotgun (WGS) entry which is preliminary data.</text>
</comment>
<organism evidence="1 2">
    <name type="scientific">Boletus edulis BED1</name>
    <dbReference type="NCBI Taxonomy" id="1328754"/>
    <lineage>
        <taxon>Eukaryota</taxon>
        <taxon>Fungi</taxon>
        <taxon>Dikarya</taxon>
        <taxon>Basidiomycota</taxon>
        <taxon>Agaricomycotina</taxon>
        <taxon>Agaricomycetes</taxon>
        <taxon>Agaricomycetidae</taxon>
        <taxon>Boletales</taxon>
        <taxon>Boletineae</taxon>
        <taxon>Boletaceae</taxon>
        <taxon>Boletoideae</taxon>
        <taxon>Boletus</taxon>
    </lineage>
</organism>
<accession>A0AAD4BG11</accession>
<dbReference type="AlphaFoldDB" id="A0AAD4BG11"/>
<dbReference type="Proteomes" id="UP001194468">
    <property type="component" value="Unassembled WGS sequence"/>
</dbReference>
<evidence type="ECO:0000313" key="1">
    <source>
        <dbReference type="EMBL" id="KAF8426464.1"/>
    </source>
</evidence>